<comment type="caution">
    <text evidence="4">The sequence shown here is derived from an EMBL/GenBank/DDBJ whole genome shotgun (WGS) entry which is preliminary data.</text>
</comment>
<evidence type="ECO:0000313" key="4">
    <source>
        <dbReference type="EMBL" id="EBQ1675329.1"/>
    </source>
</evidence>
<dbReference type="AlphaFoldDB" id="A0A5U4SDQ1"/>
<evidence type="ECO:0000259" key="3">
    <source>
        <dbReference type="Pfam" id="PF13304"/>
    </source>
</evidence>
<dbReference type="SUPFAM" id="SSF52540">
    <property type="entry name" value="P-loop containing nucleoside triphosphate hydrolases"/>
    <property type="match status" value="1"/>
</dbReference>
<sequence length="569" mass="65363">MLKRTAINDCWRHVDNFKKYNFKIKSLTIKNIDVFQDINIDFSSAINSICGRNGVGKSTIMKIMYNLLTGKDIFNDKDPSNYFGRLRKLPLEDDSAEDFEEDETQSNLEEKAPPDESIRKIDISQCELTVHERTKSEDIIITFPNEKKAPFNVEYIDASSQVVAINNLLCTDSNPLDLIEGLSPNELIIGEIETISKITGKKYSKIELYEINWNDNIIPYISVQYGNISYSNRTMGLGEHKLLYIIWKAISSPKNSFLFIEEPESFICPRSQLELLDFIATIAAKNNLTIIFSTHSEHIIKKQQASSWHIVKNIRNKFSLVKEKRKEIVMSLLGVSPEKDMIFILEDYFASKVFKNIIAVCAPDLYNTMHIDYLNGESDITEILRRYPAKNSKVRLVAIYDADQKGQINESTFDRPILYLPAEGNVPPENEIISFIKDNVNLLHPNLNISEEQLTDIIDNIHEEIHDWLHVFSQSLSIEYDTLIDIVIRTWVNHKSAIIVPFMVALRSIEQTINSSISYINNIPYANYETLNVLIINPEKVNEKIVKEKKLMPTKLRFLNGDLVAEIQA</sequence>
<gene>
    <name evidence="4" type="ORF">A0212_16655</name>
</gene>
<dbReference type="EMBL" id="AAGOCO010000014">
    <property type="protein sequence ID" value="EBQ1675329.1"/>
    <property type="molecule type" value="Genomic_DNA"/>
</dbReference>
<dbReference type="PANTHER" id="PTHR43581:SF2">
    <property type="entry name" value="EXCINUCLEASE ATPASE SUBUNIT"/>
    <property type="match status" value="1"/>
</dbReference>
<name>A0A5U4SDQ1_SALER</name>
<organism evidence="4">
    <name type="scientific">Salmonella enterica</name>
    <name type="common">Salmonella choleraesuis</name>
    <dbReference type="NCBI Taxonomy" id="28901"/>
    <lineage>
        <taxon>Bacteria</taxon>
        <taxon>Pseudomonadati</taxon>
        <taxon>Pseudomonadota</taxon>
        <taxon>Gammaproteobacteria</taxon>
        <taxon>Enterobacterales</taxon>
        <taxon>Enterobacteriaceae</taxon>
        <taxon>Salmonella</taxon>
    </lineage>
</organism>
<feature type="domain" description="Endonuclease GajA/Old nuclease/RecF-like AAA" evidence="2">
    <location>
        <begin position="23"/>
        <end position="143"/>
    </location>
</feature>
<feature type="domain" description="ATPase AAA-type core" evidence="3">
    <location>
        <begin position="233"/>
        <end position="300"/>
    </location>
</feature>
<feature type="region of interest" description="Disordered" evidence="1">
    <location>
        <begin position="96"/>
        <end position="115"/>
    </location>
</feature>
<dbReference type="InterPro" id="IPR041685">
    <property type="entry name" value="AAA_GajA/Old/RecF-like"/>
</dbReference>
<dbReference type="Pfam" id="PF13304">
    <property type="entry name" value="AAA_21"/>
    <property type="match status" value="1"/>
</dbReference>
<dbReference type="InterPro" id="IPR027417">
    <property type="entry name" value="P-loop_NTPase"/>
</dbReference>
<keyword evidence="4" id="KW-0547">Nucleotide-binding</keyword>
<accession>A0A5U4SDQ1</accession>
<reference evidence="4" key="1">
    <citation type="submission" date="2018-07" db="EMBL/GenBank/DDBJ databases">
        <authorList>
            <consortium name="GenomeTrakr network: Whole genome sequencing for foodborne pathogen traceback"/>
        </authorList>
    </citation>
    <scope>NUCLEOTIDE SEQUENCE</scope>
    <source>
        <strain evidence="4">CFSAN046216</strain>
    </source>
</reference>
<dbReference type="Gene3D" id="3.40.50.300">
    <property type="entry name" value="P-loop containing nucleotide triphosphate hydrolases"/>
    <property type="match status" value="1"/>
</dbReference>
<dbReference type="CDD" id="cd00267">
    <property type="entry name" value="ABC_ATPase"/>
    <property type="match status" value="1"/>
</dbReference>
<dbReference type="PANTHER" id="PTHR43581">
    <property type="entry name" value="ATP/GTP PHOSPHATASE"/>
    <property type="match status" value="1"/>
</dbReference>
<keyword evidence="4" id="KW-0067">ATP-binding</keyword>
<dbReference type="InterPro" id="IPR003959">
    <property type="entry name" value="ATPase_AAA_core"/>
</dbReference>
<dbReference type="Pfam" id="PF13175">
    <property type="entry name" value="AAA_15"/>
    <property type="match status" value="1"/>
</dbReference>
<evidence type="ECO:0000256" key="1">
    <source>
        <dbReference type="SAM" id="MobiDB-lite"/>
    </source>
</evidence>
<dbReference type="GO" id="GO:0005524">
    <property type="term" value="F:ATP binding"/>
    <property type="evidence" value="ECO:0007669"/>
    <property type="project" value="UniProtKB-KW"/>
</dbReference>
<dbReference type="GO" id="GO:0016887">
    <property type="term" value="F:ATP hydrolysis activity"/>
    <property type="evidence" value="ECO:0007669"/>
    <property type="project" value="InterPro"/>
</dbReference>
<dbReference type="InterPro" id="IPR051396">
    <property type="entry name" value="Bact_Antivir_Def_Nuclease"/>
</dbReference>
<protein>
    <submittedName>
        <fullName evidence="4">ATP-binding protein</fullName>
    </submittedName>
</protein>
<proteinExistence type="predicted"/>
<evidence type="ECO:0000259" key="2">
    <source>
        <dbReference type="Pfam" id="PF13175"/>
    </source>
</evidence>